<keyword evidence="2" id="KW-0812">Transmembrane</keyword>
<keyword evidence="2" id="KW-0472">Membrane</keyword>
<keyword evidence="2" id="KW-1133">Transmembrane helix</keyword>
<dbReference type="Pfam" id="PF04977">
    <property type="entry name" value="DivIC"/>
    <property type="match status" value="1"/>
</dbReference>
<name>A0ABW3I3D8_9FLAO</name>
<keyword evidence="4" id="KW-1185">Reference proteome</keyword>
<feature type="transmembrane region" description="Helical" evidence="2">
    <location>
        <begin position="12"/>
        <end position="31"/>
    </location>
</feature>
<dbReference type="EMBL" id="JBHTJM010000008">
    <property type="protein sequence ID" value="MFD0964040.1"/>
    <property type="molecule type" value="Genomic_DNA"/>
</dbReference>
<organism evidence="3 4">
    <name type="scientific">Pseudofulvibacter geojedonensis</name>
    <dbReference type="NCBI Taxonomy" id="1123758"/>
    <lineage>
        <taxon>Bacteria</taxon>
        <taxon>Pseudomonadati</taxon>
        <taxon>Bacteroidota</taxon>
        <taxon>Flavobacteriia</taxon>
        <taxon>Flavobacteriales</taxon>
        <taxon>Flavobacteriaceae</taxon>
        <taxon>Pseudofulvibacter</taxon>
    </lineage>
</organism>
<dbReference type="Proteomes" id="UP001596997">
    <property type="component" value="Unassembled WGS sequence"/>
</dbReference>
<evidence type="ECO:0000256" key="2">
    <source>
        <dbReference type="SAM" id="Phobius"/>
    </source>
</evidence>
<gene>
    <name evidence="3" type="ORF">ACFQ1O_08500</name>
</gene>
<sequence>MLQKIKQHKYLKYLINPYILVLIGFVIWMLFIDDNSYLFHRELDAVIDEKKSEIKLYQTEIDKDKKSIKKLENSDQLENFAREEYYMKKENEEIYIIEYENDSTKKKKDE</sequence>
<dbReference type="RefSeq" id="WP_377715367.1">
    <property type="nucleotide sequence ID" value="NZ_JBHTJM010000008.1"/>
</dbReference>
<reference evidence="4" key="1">
    <citation type="journal article" date="2019" name="Int. J. Syst. Evol. Microbiol.">
        <title>The Global Catalogue of Microorganisms (GCM) 10K type strain sequencing project: providing services to taxonomists for standard genome sequencing and annotation.</title>
        <authorList>
            <consortium name="The Broad Institute Genomics Platform"/>
            <consortium name="The Broad Institute Genome Sequencing Center for Infectious Disease"/>
            <person name="Wu L."/>
            <person name="Ma J."/>
        </authorList>
    </citation>
    <scope>NUCLEOTIDE SEQUENCE [LARGE SCALE GENOMIC DNA]</scope>
    <source>
        <strain evidence="4">CCUG 62114</strain>
    </source>
</reference>
<dbReference type="InterPro" id="IPR007060">
    <property type="entry name" value="FtsL/DivIC"/>
</dbReference>
<accession>A0ABW3I3D8</accession>
<feature type="coiled-coil region" evidence="1">
    <location>
        <begin position="40"/>
        <end position="74"/>
    </location>
</feature>
<evidence type="ECO:0000256" key="1">
    <source>
        <dbReference type="SAM" id="Coils"/>
    </source>
</evidence>
<evidence type="ECO:0000313" key="4">
    <source>
        <dbReference type="Proteomes" id="UP001596997"/>
    </source>
</evidence>
<keyword evidence="1" id="KW-0175">Coiled coil</keyword>
<evidence type="ECO:0000313" key="3">
    <source>
        <dbReference type="EMBL" id="MFD0964040.1"/>
    </source>
</evidence>
<proteinExistence type="predicted"/>
<comment type="caution">
    <text evidence="3">The sequence shown here is derived from an EMBL/GenBank/DDBJ whole genome shotgun (WGS) entry which is preliminary data.</text>
</comment>
<protein>
    <submittedName>
        <fullName evidence="3">Septum formation initiator family protein</fullName>
    </submittedName>
</protein>